<dbReference type="Proteomes" id="UP001629235">
    <property type="component" value="Unassembled WGS sequence"/>
</dbReference>
<sequence length="166" mass="18362">MKTPTTRRRVLWALSLCIIVTCMTVGGALLFELSVIGYAVSDFHRNEAMAQAGIAHGEPATLEERLNPPYLKQYGLDRNLYTDIHGNFSPTGADWRQWGLRTKVAAIVMWLGHDPPGTWWTFTQIRCVDRFPQAHADSEPIVDVADACLGEPHSTSGFGKEAPLAP</sequence>
<evidence type="ECO:0000313" key="1">
    <source>
        <dbReference type="EMBL" id="MFM0104356.1"/>
    </source>
</evidence>
<protein>
    <submittedName>
        <fullName evidence="1">Uncharacterized protein</fullName>
    </submittedName>
</protein>
<comment type="caution">
    <text evidence="1">The sequence shown here is derived from an EMBL/GenBank/DDBJ whole genome shotgun (WGS) entry which is preliminary data.</text>
</comment>
<keyword evidence="2" id="KW-1185">Reference proteome</keyword>
<reference evidence="1 2" key="1">
    <citation type="journal article" date="2024" name="Chem. Sci.">
        <title>Discovery of megapolipeptins by genome mining of a Burkholderiales bacteria collection.</title>
        <authorList>
            <person name="Paulo B.S."/>
            <person name="Recchia M.J.J."/>
            <person name="Lee S."/>
            <person name="Fergusson C.H."/>
            <person name="Romanowski S.B."/>
            <person name="Hernandez A."/>
            <person name="Krull N."/>
            <person name="Liu D.Y."/>
            <person name="Cavanagh H."/>
            <person name="Bos A."/>
            <person name="Gray C.A."/>
            <person name="Murphy B.T."/>
            <person name="Linington R.G."/>
            <person name="Eustaquio A.S."/>
        </authorList>
    </citation>
    <scope>NUCLEOTIDE SEQUENCE [LARGE SCALE GENOMIC DNA]</scope>
    <source>
        <strain evidence="1 2">RL18-126-BIB-B</strain>
    </source>
</reference>
<evidence type="ECO:0000313" key="2">
    <source>
        <dbReference type="Proteomes" id="UP001629235"/>
    </source>
</evidence>
<proteinExistence type="predicted"/>
<gene>
    <name evidence="1" type="ORF">PQR01_12925</name>
</gene>
<accession>A0ACC7NDP0</accession>
<dbReference type="EMBL" id="JAQQDW010000021">
    <property type="protein sequence ID" value="MFM0104356.1"/>
    <property type="molecule type" value="Genomic_DNA"/>
</dbReference>
<organism evidence="1 2">
    <name type="scientific">Paraburkholderia rhynchosiae</name>
    <dbReference type="NCBI Taxonomy" id="487049"/>
    <lineage>
        <taxon>Bacteria</taxon>
        <taxon>Pseudomonadati</taxon>
        <taxon>Pseudomonadota</taxon>
        <taxon>Betaproteobacteria</taxon>
        <taxon>Burkholderiales</taxon>
        <taxon>Burkholderiaceae</taxon>
        <taxon>Paraburkholderia</taxon>
    </lineage>
</organism>
<name>A0ACC7NDP0_9BURK</name>